<evidence type="ECO:0000313" key="2">
    <source>
        <dbReference type="Proteomes" id="UP000008428"/>
    </source>
</evidence>
<dbReference type="Proteomes" id="UP000008428">
    <property type="component" value="Segment"/>
</dbReference>
<dbReference type="RefSeq" id="YP_009591058.1">
    <property type="nucleotide sequence ID" value="NC_041844.1"/>
</dbReference>
<proteinExistence type="predicted"/>
<sequence length="81" mass="9117">MTETLKLNRNEFTFEWAGGPYIDIARKSRPERAFEVINVSGADQPFTPQGLAALVDGYLLTFGRPAKAYEHLRNVALTLDF</sequence>
<evidence type="ECO:0000313" key="1">
    <source>
        <dbReference type="EMBL" id="AEJ92272.1"/>
    </source>
</evidence>
<dbReference type="EMBL" id="JF957059">
    <property type="protein sequence ID" value="AEJ92272.1"/>
    <property type="molecule type" value="Genomic_DNA"/>
</dbReference>
<dbReference type="KEGG" id="vg:40066497"/>
<organism evidence="1 2">
    <name type="scientific">Mycobacterium phage Optimus</name>
    <dbReference type="NCBI Taxonomy" id="2922218"/>
    <lineage>
        <taxon>Viruses</taxon>
        <taxon>Duplodnaviria</taxon>
        <taxon>Heunggongvirae</taxon>
        <taxon>Uroviricota</taxon>
        <taxon>Caudoviricetes</taxon>
        <taxon>Omegavirus</taxon>
        <taxon>Omegavirus optimus</taxon>
    </lineage>
</organism>
<protein>
    <submittedName>
        <fullName evidence="1">Uncharacterized protein</fullName>
    </submittedName>
</protein>
<reference evidence="1 2" key="1">
    <citation type="journal article" date="2012" name="J. Virol.">
        <title>Complete Genome Sequences of 138 Mycobacteriophages.</title>
        <authorList>
            <consortium name="the Science Education Alliance Phage Hunters Advancing Genomics and Evolutionary Science Program"/>
            <consortium name="the KwaZulu-Natal Research Institute for Tuberculosis and HIV Mycobacterial Genetics Course Students"/>
            <consortium name="the Phage Hunters Integrating Research and Education Program"/>
            <person name="Hatfull G.F."/>
        </authorList>
    </citation>
    <scope>NUCLEOTIDE SEQUENCE [LARGE SCALE GENOMIC DNA]</scope>
</reference>
<dbReference type="GeneID" id="40066497"/>
<name>G1DAZ1_9CAUD</name>
<keyword evidence="2" id="KW-1185">Reference proteome</keyword>
<gene>
    <name evidence="1" type="primary">203</name>
    <name evidence="1" type="ORF">OPTIMUS_203</name>
</gene>
<accession>G1DAZ1</accession>